<feature type="compositionally biased region" description="Low complexity" evidence="1">
    <location>
        <begin position="402"/>
        <end position="418"/>
    </location>
</feature>
<evidence type="ECO:0000256" key="1">
    <source>
        <dbReference type="SAM" id="MobiDB-lite"/>
    </source>
</evidence>
<organism evidence="2 3">
    <name type="scientific">Actinokineospora auranticolor</name>
    <dbReference type="NCBI Taxonomy" id="155976"/>
    <lineage>
        <taxon>Bacteria</taxon>
        <taxon>Bacillati</taxon>
        <taxon>Actinomycetota</taxon>
        <taxon>Actinomycetes</taxon>
        <taxon>Pseudonocardiales</taxon>
        <taxon>Pseudonocardiaceae</taxon>
        <taxon>Actinokineospora</taxon>
    </lineage>
</organism>
<proteinExistence type="predicted"/>
<feature type="region of interest" description="Disordered" evidence="1">
    <location>
        <begin position="387"/>
        <end position="418"/>
    </location>
</feature>
<dbReference type="EMBL" id="PTIX01000022">
    <property type="protein sequence ID" value="PPK64108.1"/>
    <property type="molecule type" value="Genomic_DNA"/>
</dbReference>
<sequence>MTAAIRDLSLRVGLVGPSRIGKSTIVNCLLRSGESLLARTSVRMRWADAPTENKIQDLRDELEGRRVSGQFEPGAMCGTEEPFRFRLKFDPGLPDAELHLDLLDHPGGWLDPRRRVDEERRLRCREFIATATVLLIPVDAVVLMETVNNPNQRHVPRTLTLSAVEDVVTDWARHRHRQPGEPAPAIFCPVRTESCFADNGGRRDRSAQLLARVREVYGPVLSAIRTEAPRTRVQHCPIDTMGCVEFRSGAWRVPEGTRGAPQFLARYRIRRGPDGRPPELSAVGADDVLALVVRHLFDLGERALRDDALDRHQVAPQLAEQADLDAGLLLNLCYRTSGRRAQWRAAARTGLAAARSADELVLNLSRQLKHLAEADLGSRVRDLCGEACEPTSGPEDWPRTTRSSAPRRGPGGSARSAG</sequence>
<dbReference type="Proteomes" id="UP000239203">
    <property type="component" value="Unassembled WGS sequence"/>
</dbReference>
<dbReference type="OrthoDB" id="9255714at2"/>
<reference evidence="2 3" key="1">
    <citation type="submission" date="2018-02" db="EMBL/GenBank/DDBJ databases">
        <title>Genomic Encyclopedia of Archaeal and Bacterial Type Strains, Phase II (KMG-II): from individual species to whole genera.</title>
        <authorList>
            <person name="Goeker M."/>
        </authorList>
    </citation>
    <scope>NUCLEOTIDE SEQUENCE [LARGE SCALE GENOMIC DNA]</scope>
    <source>
        <strain evidence="2 3">YU 961-1</strain>
    </source>
</reference>
<dbReference type="InterPro" id="IPR027417">
    <property type="entry name" value="P-loop_NTPase"/>
</dbReference>
<evidence type="ECO:0000313" key="3">
    <source>
        <dbReference type="Proteomes" id="UP000239203"/>
    </source>
</evidence>
<dbReference type="RefSeq" id="WP_104482278.1">
    <property type="nucleotide sequence ID" value="NZ_CP154825.1"/>
</dbReference>
<protein>
    <recommendedName>
        <fullName evidence="4">50S ribosome-binding GTPase</fullName>
    </recommendedName>
</protein>
<comment type="caution">
    <text evidence="2">The sequence shown here is derived from an EMBL/GenBank/DDBJ whole genome shotgun (WGS) entry which is preliminary data.</text>
</comment>
<gene>
    <name evidence="2" type="ORF">CLV40_12299</name>
</gene>
<dbReference type="AlphaFoldDB" id="A0A2S6GFV7"/>
<keyword evidence="3" id="KW-1185">Reference proteome</keyword>
<evidence type="ECO:0008006" key="4">
    <source>
        <dbReference type="Google" id="ProtNLM"/>
    </source>
</evidence>
<evidence type="ECO:0000313" key="2">
    <source>
        <dbReference type="EMBL" id="PPK64108.1"/>
    </source>
</evidence>
<dbReference type="SUPFAM" id="SSF52540">
    <property type="entry name" value="P-loop containing nucleoside triphosphate hydrolases"/>
    <property type="match status" value="1"/>
</dbReference>
<accession>A0A2S6GFV7</accession>
<name>A0A2S6GFV7_9PSEU</name>